<dbReference type="InterPro" id="IPR000086">
    <property type="entry name" value="NUDIX_hydrolase_dom"/>
</dbReference>
<keyword evidence="6" id="KW-1185">Reference proteome</keyword>
<evidence type="ECO:0000256" key="3">
    <source>
        <dbReference type="RuleBase" id="RU003476"/>
    </source>
</evidence>
<dbReference type="InterPro" id="IPR020476">
    <property type="entry name" value="Nudix_hydrolase"/>
</dbReference>
<evidence type="ECO:0000313" key="5">
    <source>
        <dbReference type="EMBL" id="MBM7586230.1"/>
    </source>
</evidence>
<gene>
    <name evidence="5" type="ORF">JOC86_002772</name>
</gene>
<keyword evidence="2 3" id="KW-0378">Hydrolase</keyword>
<dbReference type="Proteomes" id="UP001646157">
    <property type="component" value="Unassembled WGS sequence"/>
</dbReference>
<evidence type="ECO:0000256" key="1">
    <source>
        <dbReference type="ARBA" id="ARBA00001946"/>
    </source>
</evidence>
<evidence type="ECO:0000313" key="6">
    <source>
        <dbReference type="Proteomes" id="UP001646157"/>
    </source>
</evidence>
<name>A0ABS2NEE7_9BACI</name>
<sequence>MSRGNIWIAVAGLIVDSKGRWLVVKKKYSGLKGMWSIPAGFVQEGETLDEAVVREVKEETGLSSDVIGVFGLRTGVIKNKISDNMIIFTLCLKG</sequence>
<dbReference type="PROSITE" id="PS00893">
    <property type="entry name" value="NUDIX_BOX"/>
    <property type="match status" value="1"/>
</dbReference>
<evidence type="ECO:0000256" key="2">
    <source>
        <dbReference type="ARBA" id="ARBA00022801"/>
    </source>
</evidence>
<evidence type="ECO:0000259" key="4">
    <source>
        <dbReference type="PROSITE" id="PS51462"/>
    </source>
</evidence>
<protein>
    <submittedName>
        <fullName evidence="5">ADP-ribose pyrophosphatase YjhB (NUDIX family)</fullName>
    </submittedName>
</protein>
<dbReference type="Pfam" id="PF00293">
    <property type="entry name" value="NUDIX"/>
    <property type="match status" value="1"/>
</dbReference>
<dbReference type="PROSITE" id="PS51462">
    <property type="entry name" value="NUDIX"/>
    <property type="match status" value="1"/>
</dbReference>
<dbReference type="InterPro" id="IPR015797">
    <property type="entry name" value="NUDIX_hydrolase-like_dom_sf"/>
</dbReference>
<comment type="similarity">
    <text evidence="3">Belongs to the Nudix hydrolase family.</text>
</comment>
<accession>A0ABS2NEE7</accession>
<comment type="cofactor">
    <cofactor evidence="1">
        <name>Mg(2+)</name>
        <dbReference type="ChEBI" id="CHEBI:18420"/>
    </cofactor>
</comment>
<dbReference type="PRINTS" id="PR00502">
    <property type="entry name" value="NUDIXFAMILY"/>
</dbReference>
<dbReference type="InterPro" id="IPR020084">
    <property type="entry name" value="NUDIX_hydrolase_CS"/>
</dbReference>
<proteinExistence type="inferred from homology"/>
<dbReference type="Gene3D" id="3.90.79.10">
    <property type="entry name" value="Nucleoside Triphosphate Pyrophosphohydrolase"/>
    <property type="match status" value="1"/>
</dbReference>
<comment type="caution">
    <text evidence="5">The sequence shown here is derived from an EMBL/GenBank/DDBJ whole genome shotgun (WGS) entry which is preliminary data.</text>
</comment>
<dbReference type="SUPFAM" id="SSF55811">
    <property type="entry name" value="Nudix"/>
    <property type="match status" value="1"/>
</dbReference>
<organism evidence="5 6">
    <name type="scientific">Rossellomorea pakistanensis</name>
    <dbReference type="NCBI Taxonomy" id="992288"/>
    <lineage>
        <taxon>Bacteria</taxon>
        <taxon>Bacillati</taxon>
        <taxon>Bacillota</taxon>
        <taxon>Bacilli</taxon>
        <taxon>Bacillales</taxon>
        <taxon>Bacillaceae</taxon>
        <taxon>Rossellomorea</taxon>
    </lineage>
</organism>
<feature type="domain" description="Nudix hydrolase" evidence="4">
    <location>
        <begin position="5"/>
        <end position="94"/>
    </location>
</feature>
<dbReference type="PANTHER" id="PTHR43046:SF14">
    <property type="entry name" value="MUTT_NUDIX FAMILY PROTEIN"/>
    <property type="match status" value="1"/>
</dbReference>
<dbReference type="EMBL" id="JAFBDZ010000002">
    <property type="protein sequence ID" value="MBM7586230.1"/>
    <property type="molecule type" value="Genomic_DNA"/>
</dbReference>
<reference evidence="5 6" key="1">
    <citation type="submission" date="2021-01" db="EMBL/GenBank/DDBJ databases">
        <title>Genomic Encyclopedia of Type Strains, Phase IV (KMG-IV): sequencing the most valuable type-strain genomes for metagenomic binning, comparative biology and taxonomic classification.</title>
        <authorList>
            <person name="Goeker M."/>
        </authorList>
    </citation>
    <scope>NUCLEOTIDE SEQUENCE [LARGE SCALE GENOMIC DNA]</scope>
    <source>
        <strain evidence="5 6">DSM 24834</strain>
    </source>
</reference>
<dbReference type="PANTHER" id="PTHR43046">
    <property type="entry name" value="GDP-MANNOSE MANNOSYL HYDROLASE"/>
    <property type="match status" value="1"/>
</dbReference>